<dbReference type="Pfam" id="PF00403">
    <property type="entry name" value="HMA"/>
    <property type="match status" value="1"/>
</dbReference>
<dbReference type="InterPro" id="IPR006121">
    <property type="entry name" value="HMA_dom"/>
</dbReference>
<dbReference type="InterPro" id="IPR036163">
    <property type="entry name" value="HMA_dom_sf"/>
</dbReference>
<evidence type="ECO:0000313" key="4">
    <source>
        <dbReference type="Proteomes" id="UP000238650"/>
    </source>
</evidence>
<dbReference type="CDD" id="cd00371">
    <property type="entry name" value="HMA"/>
    <property type="match status" value="1"/>
</dbReference>
<dbReference type="RefSeq" id="WP_105805564.1">
    <property type="nucleotide sequence ID" value="NZ_MWZD01000017.1"/>
</dbReference>
<evidence type="ECO:0000259" key="2">
    <source>
        <dbReference type="PROSITE" id="PS50846"/>
    </source>
</evidence>
<comment type="caution">
    <text evidence="3">The sequence shown here is derived from an EMBL/GenBank/DDBJ whole genome shotgun (WGS) entry which is preliminary data.</text>
</comment>
<dbReference type="Gene3D" id="3.30.70.100">
    <property type="match status" value="1"/>
</dbReference>
<protein>
    <submittedName>
        <fullName evidence="3">Heavy metal transporter</fullName>
    </submittedName>
</protein>
<sequence length="73" mass="7345">MPTSEYQVTGMSCGHCENAIRAEVEQIPGVTGVSVSSDSGRLSVTVDGGAVEDEAVLAAVEEAGYTASPAGSR</sequence>
<reference evidence="3 4" key="1">
    <citation type="journal article" date="2017" name="New Microbes New Infect">
        <title>Genome sequence of 'Leucobacter massiliensis' sp. nov. isolated from human pharynx after travel to the 2014 Hajj.</title>
        <authorList>
            <person name="Leangapichart T."/>
            <person name="Gautret P."/>
            <person name="Nguyen T.T."/>
            <person name="Armstrong N."/>
            <person name="Rolain J.M."/>
        </authorList>
    </citation>
    <scope>NUCLEOTIDE SEQUENCE [LARGE SCALE GENOMIC DNA]</scope>
    <source>
        <strain evidence="3 4">122RC15</strain>
    </source>
</reference>
<evidence type="ECO:0000256" key="1">
    <source>
        <dbReference type="ARBA" id="ARBA00022723"/>
    </source>
</evidence>
<dbReference type="PROSITE" id="PS01047">
    <property type="entry name" value="HMA_1"/>
    <property type="match status" value="1"/>
</dbReference>
<keyword evidence="4" id="KW-1185">Reference proteome</keyword>
<organism evidence="3 4">
    <name type="scientific">Leucobacter massiliensis</name>
    <dbReference type="NCBI Taxonomy" id="1686285"/>
    <lineage>
        <taxon>Bacteria</taxon>
        <taxon>Bacillati</taxon>
        <taxon>Actinomycetota</taxon>
        <taxon>Actinomycetes</taxon>
        <taxon>Micrococcales</taxon>
        <taxon>Microbacteriaceae</taxon>
        <taxon>Leucobacter</taxon>
    </lineage>
</organism>
<dbReference type="SUPFAM" id="SSF55008">
    <property type="entry name" value="HMA, heavy metal-associated domain"/>
    <property type="match status" value="1"/>
</dbReference>
<dbReference type="PROSITE" id="PS50846">
    <property type="entry name" value="HMA_2"/>
    <property type="match status" value="1"/>
</dbReference>
<dbReference type="AlphaFoldDB" id="A0A2S9QNE6"/>
<accession>A0A2S9QNE6</accession>
<proteinExistence type="predicted"/>
<feature type="domain" description="HMA" evidence="2">
    <location>
        <begin position="2"/>
        <end position="68"/>
    </location>
</feature>
<gene>
    <name evidence="3" type="ORF">B4915_09635</name>
</gene>
<dbReference type="GO" id="GO:0046872">
    <property type="term" value="F:metal ion binding"/>
    <property type="evidence" value="ECO:0007669"/>
    <property type="project" value="UniProtKB-KW"/>
</dbReference>
<name>A0A2S9QNE6_9MICO</name>
<evidence type="ECO:0000313" key="3">
    <source>
        <dbReference type="EMBL" id="PRI11108.1"/>
    </source>
</evidence>
<dbReference type="EMBL" id="MWZD01000017">
    <property type="protein sequence ID" value="PRI11108.1"/>
    <property type="molecule type" value="Genomic_DNA"/>
</dbReference>
<keyword evidence="1" id="KW-0479">Metal-binding</keyword>
<dbReference type="InterPro" id="IPR017969">
    <property type="entry name" value="Heavy-metal-associated_CS"/>
</dbReference>
<dbReference type="Proteomes" id="UP000238650">
    <property type="component" value="Unassembled WGS sequence"/>
</dbReference>